<dbReference type="SUPFAM" id="SSF51735">
    <property type="entry name" value="NAD(P)-binding Rossmann-fold domains"/>
    <property type="match status" value="1"/>
</dbReference>
<dbReference type="EMBL" id="CP027783">
    <property type="protein sequence ID" value="AYW47791.1"/>
    <property type="molecule type" value="Genomic_DNA"/>
</dbReference>
<feature type="binding site" evidence="5">
    <location>
        <begin position="10"/>
        <end position="15"/>
    </location>
    <ligand>
        <name>NAD(+)</name>
        <dbReference type="ChEBI" id="CHEBI:57540"/>
    </ligand>
</feature>
<evidence type="ECO:0000256" key="4">
    <source>
        <dbReference type="PIRSR" id="PIRSR000102-1"/>
    </source>
</evidence>
<proteinExistence type="inferred from homology"/>
<evidence type="ECO:0000256" key="2">
    <source>
        <dbReference type="ARBA" id="ARBA00023002"/>
    </source>
</evidence>
<dbReference type="Proteomes" id="UP000268310">
    <property type="component" value="Chromosome"/>
</dbReference>
<dbReference type="Gene3D" id="3.90.110.10">
    <property type="entry name" value="Lactate dehydrogenase/glycoside hydrolase, family 4, C-terminal"/>
    <property type="match status" value="1"/>
</dbReference>
<dbReference type="RefSeq" id="WP_123935198.1">
    <property type="nucleotide sequence ID" value="NZ_BSUW01000001.1"/>
</dbReference>
<dbReference type="SUPFAM" id="SSF56327">
    <property type="entry name" value="LDH C-terminal domain-like"/>
    <property type="match status" value="1"/>
</dbReference>
<reference evidence="9 11" key="1">
    <citation type="journal article" date="2012" name="Int. J. Syst. Evol. Microbiol.">
        <title>Characterization of Tetragenococcus strains from sugar thick juice reveals a novel species, Tetragenococcus osmophilus sp. nov., and divides Tetragenococcus halophilus into two subspecies, T. halophilus subsp. halophilus subsp. nov. and T. halophilus subsp. flandriensis subsp. nov.</title>
        <authorList>
            <person name="Juste A."/>
            <person name="Van Trappen S."/>
            <person name="Verreth C."/>
            <person name="Cleenwerck I."/>
            <person name="De Vos P."/>
            <person name="Lievens B."/>
            <person name="Willems K.A."/>
        </authorList>
    </citation>
    <scope>NUCLEOTIDE SEQUENCE [LARGE SCALE GENOMIC DNA]</scope>
    <source>
        <strain evidence="9 11">JCM 31126</strain>
    </source>
</reference>
<dbReference type="PIRSF" id="PIRSF000102">
    <property type="entry name" value="Lac_mal_DH"/>
    <property type="match status" value="1"/>
</dbReference>
<evidence type="ECO:0000313" key="9">
    <source>
        <dbReference type="EMBL" id="AYW47791.1"/>
    </source>
</evidence>
<dbReference type="Pfam" id="PF00056">
    <property type="entry name" value="Ldh_1_N"/>
    <property type="match status" value="1"/>
</dbReference>
<dbReference type="PRINTS" id="PR00086">
    <property type="entry name" value="LLDHDRGNASE"/>
</dbReference>
<dbReference type="Proteomes" id="UP001157039">
    <property type="component" value="Unassembled WGS sequence"/>
</dbReference>
<feature type="binding site" evidence="5">
    <location>
        <position position="35"/>
    </location>
    <ligand>
        <name>NAD(+)</name>
        <dbReference type="ChEBI" id="CHEBI:57540"/>
    </ligand>
</feature>
<evidence type="ECO:0000313" key="10">
    <source>
        <dbReference type="EMBL" id="GMA72583.1"/>
    </source>
</evidence>
<dbReference type="EMBL" id="BSUW01000001">
    <property type="protein sequence ID" value="GMA72583.1"/>
    <property type="molecule type" value="Genomic_DNA"/>
</dbReference>
<keyword evidence="3 5" id="KW-0520">NAD</keyword>
<feature type="active site" description="Proton acceptor" evidence="4">
    <location>
        <position position="179"/>
    </location>
</feature>
<dbReference type="KEGG" id="too:C7K38_05145"/>
<reference evidence="10" key="4">
    <citation type="submission" date="2023-02" db="EMBL/GenBank/DDBJ databases">
        <authorList>
            <person name="Sun Q."/>
            <person name="Mori K."/>
        </authorList>
    </citation>
    <scope>NUCLEOTIDE SEQUENCE</scope>
    <source>
        <strain evidence="10">NBRC 114545</strain>
    </source>
</reference>
<protein>
    <submittedName>
        <fullName evidence="9 10">L-lactate dehydrogenase</fullName>
    </submittedName>
</protein>
<dbReference type="Gene3D" id="3.40.50.720">
    <property type="entry name" value="NAD(P)-binding Rossmann-like Domain"/>
    <property type="match status" value="1"/>
</dbReference>
<dbReference type="PANTHER" id="PTHR43128:SF16">
    <property type="entry name" value="L-LACTATE DEHYDROGENASE"/>
    <property type="match status" value="1"/>
</dbReference>
<evidence type="ECO:0000259" key="8">
    <source>
        <dbReference type="Pfam" id="PF02866"/>
    </source>
</evidence>
<accession>A0AA37XK79</accession>
<keyword evidence="2 6" id="KW-0560">Oxidoreductase</keyword>
<gene>
    <name evidence="10" type="primary">ldh2</name>
    <name evidence="9" type="ORF">C7K38_05145</name>
    <name evidence="10" type="ORF">GCM10025885_16320</name>
</gene>
<evidence type="ECO:0000313" key="12">
    <source>
        <dbReference type="Proteomes" id="UP001157039"/>
    </source>
</evidence>
<feature type="domain" description="Lactate/malate dehydrogenase C-terminal" evidence="8">
    <location>
        <begin position="149"/>
        <end position="316"/>
    </location>
</feature>
<reference evidence="10 12" key="2">
    <citation type="journal article" date="2014" name="Int. J. Syst. Evol. Microbiol.">
        <title>Complete genome sequence of Corynebacterium casei LMG S-19264T (=DSM 44701T), isolated from a smear-ripened cheese.</title>
        <authorList>
            <consortium name="US DOE Joint Genome Institute (JGI-PGF)"/>
            <person name="Walter F."/>
            <person name="Albersmeier A."/>
            <person name="Kalinowski J."/>
            <person name="Ruckert C."/>
        </authorList>
    </citation>
    <scope>NUCLEOTIDE SEQUENCE [LARGE SCALE GENOMIC DNA]</scope>
    <source>
        <strain evidence="10 12">NBRC 114545</strain>
    </source>
</reference>
<keyword evidence="11" id="KW-1185">Reference proteome</keyword>
<dbReference type="InterPro" id="IPR015955">
    <property type="entry name" value="Lactate_DH/Glyco_Ohase_4_C"/>
</dbReference>
<dbReference type="InterPro" id="IPR001236">
    <property type="entry name" value="Lactate/malate_DH_N"/>
</dbReference>
<dbReference type="AlphaFoldDB" id="A0AA37XK79"/>
<sequence>MKTQKLAIIGLGNVGSSVLATAVQTELFAEIVLIDPRNQVAFGEGLDQMHAGGLSSRKNITIYVGSYKDVADADIVIIAATHVYVNEEIPADRQALLTENLPIVHEIMGNISQHTQEAMLIFVTNPADTIIHVAASYNYPKNLLLSTGTMLDSSRLRQLLGQRYHVDPKSVSGYMMGEHGYAAFPALSHLTIGGIAYHELPTYFPELALLTAEEVKEEVVQAAYDVFDAKSGVTNVAVAQSAIDIARCVLLDEKSIYPVSTPMTDDEYGFTEKCAYSVPCILGKNGVEKKLLVTLNDWEKEKLAESVASIQKSIELTL</sequence>
<evidence type="ECO:0000256" key="5">
    <source>
        <dbReference type="PIRSR" id="PIRSR000102-3"/>
    </source>
</evidence>
<comment type="similarity">
    <text evidence="1">Belongs to the LDH/MDH superfamily. LDH family.</text>
</comment>
<evidence type="ECO:0000256" key="6">
    <source>
        <dbReference type="RuleBase" id="RU003369"/>
    </source>
</evidence>
<dbReference type="GO" id="GO:0006089">
    <property type="term" value="P:lactate metabolic process"/>
    <property type="evidence" value="ECO:0007669"/>
    <property type="project" value="TreeGrafter"/>
</dbReference>
<feature type="domain" description="Lactate/malate dehydrogenase N-terminal" evidence="7">
    <location>
        <begin position="5"/>
        <end position="135"/>
    </location>
</feature>
<evidence type="ECO:0000259" key="7">
    <source>
        <dbReference type="Pfam" id="PF00056"/>
    </source>
</evidence>
<feature type="binding site" evidence="5">
    <location>
        <begin position="123"/>
        <end position="125"/>
    </location>
    <ligand>
        <name>NAD(+)</name>
        <dbReference type="ChEBI" id="CHEBI:57540"/>
    </ligand>
</feature>
<name>A0AA37XK79_9ENTE</name>
<evidence type="ECO:0000256" key="3">
    <source>
        <dbReference type="ARBA" id="ARBA00023027"/>
    </source>
</evidence>
<feature type="binding site" evidence="5">
    <location>
        <position position="100"/>
    </location>
    <ligand>
        <name>NAD(+)</name>
        <dbReference type="ChEBI" id="CHEBI:57540"/>
    </ligand>
</feature>
<dbReference type="InterPro" id="IPR022383">
    <property type="entry name" value="Lactate/malate_DH_C"/>
</dbReference>
<evidence type="ECO:0000313" key="11">
    <source>
        <dbReference type="Proteomes" id="UP000268310"/>
    </source>
</evidence>
<dbReference type="Pfam" id="PF02866">
    <property type="entry name" value="Ldh_1_C"/>
    <property type="match status" value="1"/>
</dbReference>
<dbReference type="PANTHER" id="PTHR43128">
    <property type="entry name" value="L-2-HYDROXYCARBOXYLATE DEHYDROGENASE (NAD(P)(+))"/>
    <property type="match status" value="1"/>
</dbReference>
<organism evidence="10 12">
    <name type="scientific">Tetragenococcus osmophilus</name>
    <dbReference type="NCBI Taxonomy" id="526944"/>
    <lineage>
        <taxon>Bacteria</taxon>
        <taxon>Bacillati</taxon>
        <taxon>Bacillota</taxon>
        <taxon>Bacilli</taxon>
        <taxon>Lactobacillales</taxon>
        <taxon>Enterococcaceae</taxon>
        <taxon>Tetragenococcus</taxon>
    </lineage>
</organism>
<reference evidence="9" key="3">
    <citation type="submission" date="2018-03" db="EMBL/GenBank/DDBJ databases">
        <authorList>
            <person name="Jeon C.O."/>
        </authorList>
    </citation>
    <scope>NUCLEOTIDE SEQUENCE</scope>
    <source>
        <strain evidence="9">JCM 31126</strain>
    </source>
</reference>
<dbReference type="GO" id="GO:0004459">
    <property type="term" value="F:L-lactate dehydrogenase (NAD+) activity"/>
    <property type="evidence" value="ECO:0007669"/>
    <property type="project" value="TreeGrafter"/>
</dbReference>
<evidence type="ECO:0000256" key="1">
    <source>
        <dbReference type="ARBA" id="ARBA00006054"/>
    </source>
</evidence>
<dbReference type="InterPro" id="IPR001557">
    <property type="entry name" value="L-lactate/malate_DH"/>
</dbReference>
<dbReference type="InterPro" id="IPR036291">
    <property type="entry name" value="NAD(P)-bd_dom_sf"/>
</dbReference>